<dbReference type="PANTHER" id="PTHR12984:SF15">
    <property type="entry name" value="PROTEIN-ASSOCIATING WITH THE CARBOXYL-TERMINAL DOMAIN OF EZRIN"/>
    <property type="match status" value="1"/>
</dbReference>
<dbReference type="Gene3D" id="3.30.200.20">
    <property type="entry name" value="Phosphorylase Kinase, domain 1"/>
    <property type="match status" value="1"/>
</dbReference>
<dbReference type="PANTHER" id="PTHR12984">
    <property type="entry name" value="SCY1-RELATED S/T PROTEIN KINASE-LIKE"/>
    <property type="match status" value="1"/>
</dbReference>
<accession>A0AAJ6YM53</accession>
<dbReference type="InterPro" id="IPR011009">
    <property type="entry name" value="Kinase-like_dom_sf"/>
</dbReference>
<evidence type="ECO:0000313" key="2">
    <source>
        <dbReference type="Proteomes" id="UP000695007"/>
    </source>
</evidence>
<dbReference type="Proteomes" id="UP000695007">
    <property type="component" value="Unplaced"/>
</dbReference>
<feature type="compositionally biased region" description="Basic residues" evidence="1">
    <location>
        <begin position="425"/>
        <end position="437"/>
    </location>
</feature>
<dbReference type="RefSeq" id="XP_011500632.1">
    <property type="nucleotide sequence ID" value="XM_011502330.1"/>
</dbReference>
<proteinExistence type="predicted"/>
<keyword evidence="2" id="KW-1185">Reference proteome</keyword>
<sequence length="616" mass="69345">MGNEKSVLKGLEIDDKALEITDFWTHHSSKIQGPNPQNLSIFISEPSLHSDASFGKPSPLEKAAKNLMVHRHPYILKYVSSWSKGSKFFLATEEVKPLVQVIGTQTTLQICVGLYSILGALLFLHQKASSSHNNVCSSSIYVTSEGGWKLGGLEYLCQISELNLMYLRKIKMYRYENAISPDEETSIQTISDNPSAIDKYAFAVLAEDVLKIKNEDDVPGLSEFKQLCKEKLKDTTLDCLVHHPFFNHNFMNIYAFLTELPLKNENEKEEFFSKLVSQLQNFPEKIVAEQLGKLLLSRMVLLDATAQTKFLPIILKPKENDDDSGLLSISTFQACLVPQLLQVFCVRDTPIRLLLLLHLHLFVKTFQIEDLRHRVLPELLVGIKDTDDYLVSTTLRALADLVPILGAATVIGGNRGKLFTDGRPNKHQRNKKNRHVRFSSPCKSVNTTSSPIGPEMTGLCLPERPSPDGGEDKSETNFSFAEEENWSDWDAQENESEGAAVTESGELVLTDEYVDVDREDKLTSTRYPKKPIISDISELDIKHLKPMNENAEDIDFFTDMEPVIQKTQTLRLDEADEIETETKKVFNVSLAPTATEVEGDGWTDGDLDDWDVENKC</sequence>
<dbReference type="KEGG" id="csol:105364418"/>
<feature type="region of interest" description="Disordered" evidence="1">
    <location>
        <begin position="419"/>
        <end position="458"/>
    </location>
</feature>
<protein>
    <submittedName>
        <fullName evidence="3">Protein-associating with the carboxyl-terminal domain of ezrin</fullName>
    </submittedName>
</protein>
<evidence type="ECO:0000256" key="1">
    <source>
        <dbReference type="SAM" id="MobiDB-lite"/>
    </source>
</evidence>
<dbReference type="SUPFAM" id="SSF56112">
    <property type="entry name" value="Protein kinase-like (PK-like)"/>
    <property type="match status" value="1"/>
</dbReference>
<dbReference type="AlphaFoldDB" id="A0AAJ6YM53"/>
<dbReference type="InterPro" id="IPR051177">
    <property type="entry name" value="CIK-Related_Protein"/>
</dbReference>
<dbReference type="GeneID" id="105364418"/>
<dbReference type="Gene3D" id="1.10.510.10">
    <property type="entry name" value="Transferase(Phosphotransferase) domain 1"/>
    <property type="match status" value="1"/>
</dbReference>
<reference evidence="3" key="1">
    <citation type="submission" date="2025-08" db="UniProtKB">
        <authorList>
            <consortium name="RefSeq"/>
        </authorList>
    </citation>
    <scope>IDENTIFICATION</scope>
</reference>
<gene>
    <name evidence="3" type="primary">LOC105364418</name>
</gene>
<dbReference type="InterPro" id="IPR011989">
    <property type="entry name" value="ARM-like"/>
</dbReference>
<evidence type="ECO:0000313" key="3">
    <source>
        <dbReference type="RefSeq" id="XP_011500632.1"/>
    </source>
</evidence>
<dbReference type="InterPro" id="IPR016024">
    <property type="entry name" value="ARM-type_fold"/>
</dbReference>
<organism evidence="2 3">
    <name type="scientific">Ceratosolen solmsi marchali</name>
    <dbReference type="NCBI Taxonomy" id="326594"/>
    <lineage>
        <taxon>Eukaryota</taxon>
        <taxon>Metazoa</taxon>
        <taxon>Ecdysozoa</taxon>
        <taxon>Arthropoda</taxon>
        <taxon>Hexapoda</taxon>
        <taxon>Insecta</taxon>
        <taxon>Pterygota</taxon>
        <taxon>Neoptera</taxon>
        <taxon>Endopterygota</taxon>
        <taxon>Hymenoptera</taxon>
        <taxon>Apocrita</taxon>
        <taxon>Proctotrupomorpha</taxon>
        <taxon>Chalcidoidea</taxon>
        <taxon>Agaonidae</taxon>
        <taxon>Agaoninae</taxon>
        <taxon>Ceratosolen</taxon>
    </lineage>
</organism>
<dbReference type="Gene3D" id="1.25.10.10">
    <property type="entry name" value="Leucine-rich Repeat Variant"/>
    <property type="match status" value="1"/>
</dbReference>
<name>A0AAJ6YM53_9HYME</name>
<feature type="region of interest" description="Disordered" evidence="1">
    <location>
        <begin position="596"/>
        <end position="616"/>
    </location>
</feature>
<feature type="compositionally biased region" description="Polar residues" evidence="1">
    <location>
        <begin position="441"/>
        <end position="451"/>
    </location>
</feature>
<dbReference type="SUPFAM" id="SSF48371">
    <property type="entry name" value="ARM repeat"/>
    <property type="match status" value="1"/>
</dbReference>
<feature type="compositionally biased region" description="Acidic residues" evidence="1">
    <location>
        <begin position="597"/>
        <end position="616"/>
    </location>
</feature>